<evidence type="ECO:0000256" key="5">
    <source>
        <dbReference type="ARBA" id="ARBA00022598"/>
    </source>
</evidence>
<reference evidence="14" key="1">
    <citation type="journal article" date="2020" name="mSystems">
        <title>Genome- and Community-Level Interaction Insights into Carbon Utilization and Element Cycling Functions of Hydrothermarchaeota in Hydrothermal Sediment.</title>
        <authorList>
            <person name="Zhou Z."/>
            <person name="Liu Y."/>
            <person name="Xu W."/>
            <person name="Pan J."/>
            <person name="Luo Z.H."/>
            <person name="Li M."/>
        </authorList>
    </citation>
    <scope>NUCLEOTIDE SEQUENCE [LARGE SCALE GENOMIC DNA]</scope>
    <source>
        <strain evidence="14">SpSt-609</strain>
    </source>
</reference>
<keyword evidence="7" id="KW-0067">ATP-binding</keyword>
<keyword evidence="5 14" id="KW-0436">Ligase</keyword>
<dbReference type="SUPFAM" id="SSF56042">
    <property type="entry name" value="PurM C-terminal domain-like"/>
    <property type="match status" value="1"/>
</dbReference>
<dbReference type="Pfam" id="PF02769">
    <property type="entry name" value="AIRS_C"/>
    <property type="match status" value="1"/>
</dbReference>
<dbReference type="UniPathway" id="UPA00074">
    <property type="reaction ID" value="UER00129"/>
</dbReference>
<organism evidence="14">
    <name type="scientific">Fervidobacterium thailandense</name>
    <dbReference type="NCBI Taxonomy" id="1008305"/>
    <lineage>
        <taxon>Bacteria</taxon>
        <taxon>Thermotogati</taxon>
        <taxon>Thermotogota</taxon>
        <taxon>Thermotogae</taxon>
        <taxon>Thermotogales</taxon>
        <taxon>Fervidobacteriaceae</taxon>
        <taxon>Fervidobacterium</taxon>
    </lineage>
</organism>
<evidence type="ECO:0000256" key="11">
    <source>
        <dbReference type="ARBA" id="ARBA00049057"/>
    </source>
</evidence>
<proteinExistence type="inferred from homology"/>
<dbReference type="EC" id="6.3.3.1" evidence="3"/>
<evidence type="ECO:0000256" key="2">
    <source>
        <dbReference type="ARBA" id="ARBA00010280"/>
    </source>
</evidence>
<evidence type="ECO:0000256" key="10">
    <source>
        <dbReference type="ARBA" id="ARBA00033093"/>
    </source>
</evidence>
<accession>A0A7C5VL82</accession>
<dbReference type="GO" id="GO:0005524">
    <property type="term" value="F:ATP binding"/>
    <property type="evidence" value="ECO:0007669"/>
    <property type="project" value="UniProtKB-KW"/>
</dbReference>
<name>A0A7C5VL82_9BACT</name>
<evidence type="ECO:0000256" key="7">
    <source>
        <dbReference type="ARBA" id="ARBA00022840"/>
    </source>
</evidence>
<evidence type="ECO:0000313" key="14">
    <source>
        <dbReference type="EMBL" id="HGU40964.1"/>
    </source>
</evidence>
<dbReference type="GO" id="GO:0005829">
    <property type="term" value="C:cytosol"/>
    <property type="evidence" value="ECO:0007669"/>
    <property type="project" value="TreeGrafter"/>
</dbReference>
<comment type="pathway">
    <text evidence="1">Purine metabolism; IMP biosynthesis via de novo pathway; 5-amino-1-(5-phospho-D-ribosyl)imidazole from N(2)-formyl-N(1)-(5-phospho-D-ribosyl)glycinamide: step 2/2.</text>
</comment>
<dbReference type="SUPFAM" id="SSF55326">
    <property type="entry name" value="PurM N-terminal domain-like"/>
    <property type="match status" value="1"/>
</dbReference>
<evidence type="ECO:0000256" key="9">
    <source>
        <dbReference type="ARBA" id="ARBA00032931"/>
    </source>
</evidence>
<evidence type="ECO:0000256" key="4">
    <source>
        <dbReference type="ARBA" id="ARBA00020367"/>
    </source>
</evidence>
<dbReference type="GO" id="GO:0046084">
    <property type="term" value="P:adenine biosynthetic process"/>
    <property type="evidence" value="ECO:0007669"/>
    <property type="project" value="TreeGrafter"/>
</dbReference>
<evidence type="ECO:0000259" key="13">
    <source>
        <dbReference type="Pfam" id="PF02769"/>
    </source>
</evidence>
<dbReference type="InterPro" id="IPR036921">
    <property type="entry name" value="PurM-like_N_sf"/>
</dbReference>
<dbReference type="InterPro" id="IPR016188">
    <property type="entry name" value="PurM-like_N"/>
</dbReference>
<evidence type="ECO:0000259" key="12">
    <source>
        <dbReference type="Pfam" id="PF00586"/>
    </source>
</evidence>
<evidence type="ECO:0000256" key="1">
    <source>
        <dbReference type="ARBA" id="ARBA00004686"/>
    </source>
</evidence>
<sequence length="314" mass="34993">MDNKYTYASSGVDVNRNDEFTDFIKSKVHLPSWVMREPTGYATILNITTPPIVLTADGIGSKLLLEIQYGRLRDAAKDLIAMNYNDIICVGGQPLAFVDYLGVHHIDQVHYKFIELLQEEVSKLGMALVAGETAEIPSIYNEQEWDVAGFCVGILKRRLPVETIEPGDVIIGLPASGFHSNGWSLIRKILKDENISVEELPFDLLAGTRIYSEVVQFFEKVKGLAHVTGGGLLRALKRVLQGKGAKVAIRKVPKYIRWVLKYVSIEEALRTFNMGYGMLIVTDKEHAHDLSTQISSDILGYVIEGDIEVRVETA</sequence>
<dbReference type="Gene3D" id="3.90.650.10">
    <property type="entry name" value="PurM-like C-terminal domain"/>
    <property type="match status" value="1"/>
</dbReference>
<protein>
    <recommendedName>
        <fullName evidence="4">Phosphoribosylformylglycinamidine cyclo-ligase</fullName>
        <ecNumber evidence="3">6.3.3.1</ecNumber>
    </recommendedName>
    <alternativeName>
        <fullName evidence="9">AIR synthase</fullName>
    </alternativeName>
    <alternativeName>
        <fullName evidence="10">AIRS</fullName>
    </alternativeName>
    <alternativeName>
        <fullName evidence="8">Phosphoribosyl-aminoimidazole synthetase</fullName>
    </alternativeName>
</protein>
<dbReference type="InterPro" id="IPR010918">
    <property type="entry name" value="PurM-like_C_dom"/>
</dbReference>
<evidence type="ECO:0000256" key="8">
    <source>
        <dbReference type="ARBA" id="ARBA00031908"/>
    </source>
</evidence>
<dbReference type="GO" id="GO:0006189">
    <property type="term" value="P:'de novo' IMP biosynthetic process"/>
    <property type="evidence" value="ECO:0007669"/>
    <property type="project" value="UniProtKB-UniPathway"/>
</dbReference>
<dbReference type="AlphaFoldDB" id="A0A7C5VL82"/>
<dbReference type="GO" id="GO:0004641">
    <property type="term" value="F:phosphoribosylformylglycinamidine cyclo-ligase activity"/>
    <property type="evidence" value="ECO:0007669"/>
    <property type="project" value="UniProtKB-EC"/>
</dbReference>
<dbReference type="PANTHER" id="PTHR10520:SF12">
    <property type="entry name" value="TRIFUNCTIONAL PURINE BIOSYNTHETIC PROTEIN ADENOSINE-3"/>
    <property type="match status" value="1"/>
</dbReference>
<comment type="similarity">
    <text evidence="2">Belongs to the AIR synthase family.</text>
</comment>
<keyword evidence="6" id="KW-0547">Nucleotide-binding</keyword>
<dbReference type="InterPro" id="IPR004733">
    <property type="entry name" value="PurM_cligase"/>
</dbReference>
<comment type="catalytic activity">
    <reaction evidence="11">
        <text>2-formamido-N(1)-(5-O-phospho-beta-D-ribosyl)acetamidine + ATP = 5-amino-1-(5-phospho-beta-D-ribosyl)imidazole + ADP + phosphate + H(+)</text>
        <dbReference type="Rhea" id="RHEA:23032"/>
        <dbReference type="ChEBI" id="CHEBI:15378"/>
        <dbReference type="ChEBI" id="CHEBI:30616"/>
        <dbReference type="ChEBI" id="CHEBI:43474"/>
        <dbReference type="ChEBI" id="CHEBI:137981"/>
        <dbReference type="ChEBI" id="CHEBI:147287"/>
        <dbReference type="ChEBI" id="CHEBI:456216"/>
        <dbReference type="EC" id="6.3.3.1"/>
    </reaction>
</comment>
<dbReference type="CDD" id="cd02196">
    <property type="entry name" value="PurM"/>
    <property type="match status" value="1"/>
</dbReference>
<dbReference type="Gene3D" id="3.30.1330.10">
    <property type="entry name" value="PurM-like, N-terminal domain"/>
    <property type="match status" value="1"/>
</dbReference>
<comment type="caution">
    <text evidence="14">The sequence shown here is derived from an EMBL/GenBank/DDBJ whole genome shotgun (WGS) entry which is preliminary data.</text>
</comment>
<gene>
    <name evidence="14" type="ORF">ENT77_07180</name>
</gene>
<evidence type="ECO:0000256" key="6">
    <source>
        <dbReference type="ARBA" id="ARBA00022741"/>
    </source>
</evidence>
<evidence type="ECO:0000256" key="3">
    <source>
        <dbReference type="ARBA" id="ARBA00013047"/>
    </source>
</evidence>
<feature type="domain" description="PurM-like N-terminal" evidence="12">
    <location>
        <begin position="48"/>
        <end position="154"/>
    </location>
</feature>
<dbReference type="InterPro" id="IPR036676">
    <property type="entry name" value="PurM-like_C_sf"/>
</dbReference>
<feature type="domain" description="PurM-like C-terminal" evidence="13">
    <location>
        <begin position="165"/>
        <end position="306"/>
    </location>
</feature>
<dbReference type="EMBL" id="DSZY01000031">
    <property type="protein sequence ID" value="HGU40964.1"/>
    <property type="molecule type" value="Genomic_DNA"/>
</dbReference>
<dbReference type="Pfam" id="PF00586">
    <property type="entry name" value="AIRS"/>
    <property type="match status" value="1"/>
</dbReference>
<dbReference type="PANTHER" id="PTHR10520">
    <property type="entry name" value="TRIFUNCTIONAL PURINE BIOSYNTHETIC PROTEIN ADENOSINE-3-RELATED"/>
    <property type="match status" value="1"/>
</dbReference>
<dbReference type="GO" id="GO:0004637">
    <property type="term" value="F:phosphoribosylamine-glycine ligase activity"/>
    <property type="evidence" value="ECO:0007669"/>
    <property type="project" value="TreeGrafter"/>
</dbReference>